<dbReference type="WBParaSite" id="RSKR_0000622900.1">
    <property type="protein sequence ID" value="RSKR_0000622900.1"/>
    <property type="gene ID" value="RSKR_0000622900"/>
</dbReference>
<protein>
    <submittedName>
        <fullName evidence="2">Fibronectin type-III domain-containing protein</fullName>
    </submittedName>
</protein>
<accession>A0AC35TZY0</accession>
<organism evidence="1 2">
    <name type="scientific">Rhabditophanes sp. KR3021</name>
    <dbReference type="NCBI Taxonomy" id="114890"/>
    <lineage>
        <taxon>Eukaryota</taxon>
        <taxon>Metazoa</taxon>
        <taxon>Ecdysozoa</taxon>
        <taxon>Nematoda</taxon>
        <taxon>Chromadorea</taxon>
        <taxon>Rhabditida</taxon>
        <taxon>Tylenchina</taxon>
        <taxon>Panagrolaimomorpha</taxon>
        <taxon>Strongyloidoidea</taxon>
        <taxon>Alloionematidae</taxon>
        <taxon>Rhabditophanes</taxon>
    </lineage>
</organism>
<evidence type="ECO:0000313" key="1">
    <source>
        <dbReference type="Proteomes" id="UP000095286"/>
    </source>
</evidence>
<sequence>MNLFGKCSVLIFCLLIWVDCQEEWKPPDSPINLRTKASSNAVTLWWDPPETVHKILVRGYTVSYGIGTPSRKIVLEGQETTSFTVDELKPNTTYVFALTAYNEAEDEDSEKVFTTATTTIYGQKPEPAKLQPPLLIDAKVLSKSKLLLIWTDPNTVAKEEDFKTYEIYYEDVKTHLDYLLTTHDSQITIGNLISDSTYQFKVKAIGSKSESDYSKPLQVKMKLEEILVKKKFVCCFEDAQSCQFMNAPDSTLKWMLVDGAKNESFPLPHKNHKHHQTSYMVLQSSGDPFDIFGKFISPVFKFQTERHACITIWVYIEPKSMGNFAILIEYEENPFKDEDVLYKSRLEDMAHGRWNKLTLDISKNSFPFKIQIEGQKSFTKESFMIGIDDFTIKPGHCSSAFLKAGSDLEIKYDETYLDVLSLFKGKLQETGNAIYETKGINNFPAIAIQRGAEIVVPYRSYLPERFYRNFAIVATVKLADKKGGFLFSVLNPYDTIIALGVSISEAVGGNSNISLYYTNTNTEADSQIIASFQVPAFTLKWTHFSLEVNEDVVVLFFECKKHSIQHVRRKPMQLPIDDVHKLYVAGAGSIINQGFEGAIQELKIHDDPAEAANQCNEEWGFEGSGDPSDVFTNFGTTDSTQEEPFKSSIETLSQNKLALQPPISSSQHRGILNKTSFPTNILAFTTNIAIPSAKSRKSVDRKFKFAKTDDSFFVPQTKAFQGPVQGLYLNDLIEKEGSSMRGQIGLPGLPGVCEEKCTNGRDGLPGLPGSEGSQGIQGIPGVMGPPGPPGASYVRDENNLERISGPQGPQGPSGIQGLPGIQGPRGEPGLGMPGPPGIFTGLTHNDLVRIANFPGVKGERGERGERGECIERMVTVNKIESEEDLPYYDSKIHRPAMTSVKGEKGDKGDKGDTGPPGPEGRNSGGGIQVFQTTQELLVATKNMRPGSLAFSMSSQQLMIRVASGWKEIQLGKFYPAVEPRQPIAAAEETVTANPYARQHPPQALHSARNEDDNRVRMRDHTRYQHTTTAAPSTTSTTTTTPRPYHHPSLVETIRQHQGPHSDTHLHIIALNTPLYGDIKGVRGADLLCYQQAREAGFSTTFRALVSSYVQDMNKIVYPQDRHTKVVNLRGEVLFDSLDQLFQGTEMKNVPLYSFSRRNVFTDSIFPDKSIWHGSELEGYRKAGSFCDAWRTNSPSRLGMASSLKQNEPLLSKPTPMPCDKKLVVLCIENMSKHSVHKFMGKRKPGSN</sequence>
<name>A0AC35TZY0_9BILA</name>
<dbReference type="Proteomes" id="UP000095286">
    <property type="component" value="Unplaced"/>
</dbReference>
<evidence type="ECO:0000313" key="2">
    <source>
        <dbReference type="WBParaSite" id="RSKR_0000622900.1"/>
    </source>
</evidence>
<reference evidence="2" key="1">
    <citation type="submission" date="2016-11" db="UniProtKB">
        <authorList>
            <consortium name="WormBaseParasite"/>
        </authorList>
    </citation>
    <scope>IDENTIFICATION</scope>
    <source>
        <strain evidence="2">KR3021</strain>
    </source>
</reference>
<proteinExistence type="predicted"/>